<dbReference type="PATRIC" id="fig|768679.9.peg.1815"/>
<reference evidence="3 4" key="1">
    <citation type="journal article" date="2011" name="PLoS ONE">
        <title>The complete genome sequence of Thermoproteus tenax: a physiologically versatile member of the Crenarchaeota.</title>
        <authorList>
            <person name="Siebers B."/>
            <person name="Zaparty M."/>
            <person name="Raddatz G."/>
            <person name="Tjaden B."/>
            <person name="Albers S.V."/>
            <person name="Bell S.D."/>
            <person name="Blombach F."/>
            <person name="Kletzin A."/>
            <person name="Kyrpides N."/>
            <person name="Lanz C."/>
            <person name="Plagens A."/>
            <person name="Rampp M."/>
            <person name="Rosinus A."/>
            <person name="von Jan M."/>
            <person name="Makarova K.S."/>
            <person name="Klenk H.P."/>
            <person name="Schuster S.C."/>
            <person name="Hensel R."/>
        </authorList>
    </citation>
    <scope>NUCLEOTIDE SEQUENCE [LARGE SCALE GENOMIC DNA]</scope>
    <source>
        <strain evidence="4">ATCC 35583 / DSM 2078 / JCM 9277 / NBRC 100435 / Kra 1</strain>
    </source>
</reference>
<evidence type="ECO:0000256" key="1">
    <source>
        <dbReference type="SAM" id="MobiDB-lite"/>
    </source>
</evidence>
<dbReference type="eggNOG" id="arCOG07697">
    <property type="taxonomic scope" value="Archaea"/>
</dbReference>
<dbReference type="STRING" id="768679.TTX_1793"/>
<keyword evidence="2" id="KW-0472">Membrane</keyword>
<keyword evidence="2" id="KW-1133">Transmembrane helix</keyword>
<dbReference type="HOGENOM" id="CLU_1182915_0_0_2"/>
<feature type="region of interest" description="Disordered" evidence="1">
    <location>
        <begin position="172"/>
        <end position="193"/>
    </location>
</feature>
<dbReference type="KEGG" id="ttn:TTX_1793"/>
<name>G4RLG8_THETK</name>
<dbReference type="PaxDb" id="768679-TTX_1793"/>
<evidence type="ECO:0000313" key="3">
    <source>
        <dbReference type="EMBL" id="CCC82413.1"/>
    </source>
</evidence>
<keyword evidence="2" id="KW-0812">Transmembrane</keyword>
<evidence type="ECO:0000256" key="2">
    <source>
        <dbReference type="SAM" id="Phobius"/>
    </source>
</evidence>
<gene>
    <name evidence="3" type="ordered locus">TTX_1793</name>
</gene>
<evidence type="ECO:0000313" key="4">
    <source>
        <dbReference type="Proteomes" id="UP000002654"/>
    </source>
</evidence>
<keyword evidence="4" id="KW-1185">Reference proteome</keyword>
<accession>G4RLG8</accession>
<feature type="transmembrane region" description="Helical" evidence="2">
    <location>
        <begin position="24"/>
        <end position="44"/>
    </location>
</feature>
<dbReference type="Proteomes" id="UP000002654">
    <property type="component" value="Chromosome"/>
</dbReference>
<organism evidence="3 4">
    <name type="scientific">Thermoproteus tenax (strain ATCC 35583 / DSM 2078 / JCM 9277 / NBRC 100435 / Kra 1)</name>
    <dbReference type="NCBI Taxonomy" id="768679"/>
    <lineage>
        <taxon>Archaea</taxon>
        <taxon>Thermoproteota</taxon>
        <taxon>Thermoprotei</taxon>
        <taxon>Thermoproteales</taxon>
        <taxon>Thermoproteaceae</taxon>
        <taxon>Thermoproteus</taxon>
    </lineage>
</organism>
<protein>
    <submittedName>
        <fullName evidence="3">Uncharacterized protein</fullName>
    </submittedName>
</protein>
<dbReference type="EMBL" id="FN869859">
    <property type="protein sequence ID" value="CCC82413.1"/>
    <property type="molecule type" value="Genomic_DNA"/>
</dbReference>
<proteinExistence type="predicted"/>
<sequence>MEYARFICPGTAAGVEKKSQTVKLAALAALAAAVMAVALSAGAFKMTYTHENGVVKTVDPQGSVHTVALNLTEGVKKAEVRLLPNCTLLWIDDSGRVLFRARMIIMRTWLLPNGSIVLPVCGRVITITNYIVMRGGEARRAEFKLLPNGTLLVIDDSGKILFRGRIEREVGAEGAGQAGEKPSPDIIKAPQPISGTPSPGAGDGYGPYTGLVNVEFNVSWSSTGFLCLGYIDWNTTTLTYTCSYGQSASASFPVNPSDYISPVVINPSSYSITYSGTLTLYYQ</sequence>
<dbReference type="AlphaFoldDB" id="G4RLG8"/>